<dbReference type="Gene3D" id="1.10.101.10">
    <property type="entry name" value="PGBD-like superfamily/PGBD"/>
    <property type="match status" value="1"/>
</dbReference>
<evidence type="ECO:0000313" key="2">
    <source>
        <dbReference type="EMBL" id="OUS09587.1"/>
    </source>
</evidence>
<sequence>MKQVIIFLLVLILGFLVYDFYKDWERFHAPNYFYESSDEVDLNYYDKMTVWDYEEAIQDLNTYVKLQWTANDIDVRSPEKDNLETQNAVKGYAQKLAKVKYLEKKLVSSAIHKAEGLTNAEIKKINSNDFKSKSAPDDDPKQILKQLFSDQSAISKKLGSRSALIYETQKLLVAKGYAIPLDGVFAQITSTALADFESKNNLFPDGKIDILTFEALLK</sequence>
<evidence type="ECO:0000259" key="1">
    <source>
        <dbReference type="Pfam" id="PF01471"/>
    </source>
</evidence>
<dbReference type="Pfam" id="PF01471">
    <property type="entry name" value="PG_binding_1"/>
    <property type="match status" value="1"/>
</dbReference>
<proteinExistence type="predicted"/>
<dbReference type="InterPro" id="IPR002477">
    <property type="entry name" value="Peptidoglycan-bd-like"/>
</dbReference>
<organism evidence="2 3">
    <name type="scientific">Nonlabens dokdonensis</name>
    <dbReference type="NCBI Taxonomy" id="328515"/>
    <lineage>
        <taxon>Bacteria</taxon>
        <taxon>Pseudomonadati</taxon>
        <taxon>Bacteroidota</taxon>
        <taxon>Flavobacteriia</taxon>
        <taxon>Flavobacteriales</taxon>
        <taxon>Flavobacteriaceae</taxon>
        <taxon>Nonlabens</taxon>
    </lineage>
</organism>
<comment type="caution">
    <text evidence="2">The sequence shown here is derived from an EMBL/GenBank/DDBJ whole genome shotgun (WGS) entry which is preliminary data.</text>
</comment>
<dbReference type="EMBL" id="MAAX01000210">
    <property type="protein sequence ID" value="OUS09587.1"/>
    <property type="molecule type" value="Genomic_DNA"/>
</dbReference>
<reference evidence="3" key="1">
    <citation type="journal article" date="2017" name="Proc. Natl. Acad. Sci. U.S.A.">
        <title>Simulation of Deepwater Horizon oil plume reveals substrate specialization within a complex community of hydrocarbon-degraders.</title>
        <authorList>
            <person name="Hu P."/>
            <person name="Dubinsky E.A."/>
            <person name="Probst A.J."/>
            <person name="Wang J."/>
            <person name="Sieber C.M.K."/>
            <person name="Tom L.M."/>
            <person name="Gardinali P."/>
            <person name="Banfield J.F."/>
            <person name="Atlas R.M."/>
            <person name="Andersen G.L."/>
        </authorList>
    </citation>
    <scope>NUCLEOTIDE SEQUENCE [LARGE SCALE GENOMIC DNA]</scope>
</reference>
<feature type="domain" description="Peptidoglycan binding-like" evidence="1">
    <location>
        <begin position="164"/>
        <end position="216"/>
    </location>
</feature>
<name>A0A1Z8AGZ2_9FLAO</name>
<protein>
    <submittedName>
        <fullName evidence="2">Peptidoglycan-binding protein</fullName>
    </submittedName>
</protein>
<dbReference type="SUPFAM" id="SSF47090">
    <property type="entry name" value="PGBD-like"/>
    <property type="match status" value="1"/>
</dbReference>
<evidence type="ECO:0000313" key="3">
    <source>
        <dbReference type="Proteomes" id="UP000196102"/>
    </source>
</evidence>
<dbReference type="Proteomes" id="UP000196102">
    <property type="component" value="Unassembled WGS sequence"/>
</dbReference>
<dbReference type="InterPro" id="IPR036366">
    <property type="entry name" value="PGBDSf"/>
</dbReference>
<dbReference type="AlphaFoldDB" id="A0A1Z8AGZ2"/>
<dbReference type="InterPro" id="IPR036365">
    <property type="entry name" value="PGBD-like_sf"/>
</dbReference>
<accession>A0A1Z8AGZ2</accession>
<dbReference type="RefSeq" id="WP_303687999.1">
    <property type="nucleotide sequence ID" value="NZ_CAJXYO010000014.1"/>
</dbReference>
<gene>
    <name evidence="2" type="ORF">A9Q93_13620</name>
</gene>